<dbReference type="Gene3D" id="3.40.630.30">
    <property type="match status" value="1"/>
</dbReference>
<evidence type="ECO:0000313" key="2">
    <source>
        <dbReference type="Proteomes" id="UP001207742"/>
    </source>
</evidence>
<accession>A0ABT3ITF8</accession>
<dbReference type="SUPFAM" id="SSF55729">
    <property type="entry name" value="Acyl-CoA N-acyltransferases (Nat)"/>
    <property type="match status" value="1"/>
</dbReference>
<dbReference type="Proteomes" id="UP001207742">
    <property type="component" value="Unassembled WGS sequence"/>
</dbReference>
<proteinExistence type="predicted"/>
<protein>
    <submittedName>
        <fullName evidence="1">GNAT family N-acetyltransferase</fullName>
    </submittedName>
</protein>
<name>A0ABT3ITF8_9BACT</name>
<dbReference type="InterPro" id="IPR016181">
    <property type="entry name" value="Acyl_CoA_acyltransferase"/>
</dbReference>
<gene>
    <name evidence="1" type="ORF">OL497_25465</name>
</gene>
<dbReference type="Pfam" id="PF12746">
    <property type="entry name" value="GNAT_acetyltran"/>
    <property type="match status" value="1"/>
</dbReference>
<reference evidence="1 2" key="1">
    <citation type="submission" date="2022-10" db="EMBL/GenBank/DDBJ databases">
        <title>Chitinophaga nivalis PC15 sp. nov., isolated from Pyeongchang county, South Korea.</title>
        <authorList>
            <person name="Trinh H.N."/>
        </authorList>
    </citation>
    <scope>NUCLEOTIDE SEQUENCE [LARGE SCALE GENOMIC DNA]</scope>
    <source>
        <strain evidence="1 2">PC14</strain>
    </source>
</reference>
<dbReference type="InterPro" id="IPR027365">
    <property type="entry name" value="GNAT_acetyltra_YdfB-like"/>
</dbReference>
<evidence type="ECO:0000313" key="1">
    <source>
        <dbReference type="EMBL" id="MCW3487272.1"/>
    </source>
</evidence>
<keyword evidence="2" id="KW-1185">Reference proteome</keyword>
<dbReference type="RefSeq" id="WP_264734082.1">
    <property type="nucleotide sequence ID" value="NZ_JAPDNR010000001.1"/>
</dbReference>
<dbReference type="EMBL" id="JAPDNS010000002">
    <property type="protein sequence ID" value="MCW3487272.1"/>
    <property type="molecule type" value="Genomic_DNA"/>
</dbReference>
<sequence>MHQHTATELMILEASALFTYDAQQRMRTINEPWDGTAAAPLFFLGRAADGGTICRFRHDVEPEQVEQMTTLAGKESFSDDIRAKPLHFNAYMQWLKGTRSSIGLSYLVPPTLTPAIEVVRVTPENITDFVLTGFEWLQEEVPYVQPCIAVVQAGRIVSTCRSVRIAAGVQEAGVDTHVDFRGNNYALAVVAGWAQMVSAQGNVPIYSTSDDNLSSQRVAAKLGLVYFGTTFTIS</sequence>
<comment type="caution">
    <text evidence="1">The sequence shown here is derived from an EMBL/GenBank/DDBJ whole genome shotgun (WGS) entry which is preliminary data.</text>
</comment>
<organism evidence="1 2">
    <name type="scientific">Chitinophaga nivalis</name>
    <dbReference type="NCBI Taxonomy" id="2991709"/>
    <lineage>
        <taxon>Bacteria</taxon>
        <taxon>Pseudomonadati</taxon>
        <taxon>Bacteroidota</taxon>
        <taxon>Chitinophagia</taxon>
        <taxon>Chitinophagales</taxon>
        <taxon>Chitinophagaceae</taxon>
        <taxon>Chitinophaga</taxon>
    </lineage>
</organism>